<dbReference type="FunCoup" id="A0A200PSY3">
    <property type="interactions" value="42"/>
</dbReference>
<dbReference type="CDD" id="cd08604">
    <property type="entry name" value="GDPD_SHV3_repeat_2"/>
    <property type="match status" value="1"/>
</dbReference>
<dbReference type="PANTHER" id="PTHR43620">
    <property type="entry name" value="GLYCEROPHOSPHORYL DIESTER PHOSPHODIESTERASE"/>
    <property type="match status" value="1"/>
</dbReference>
<keyword evidence="2" id="KW-0732">Signal</keyword>
<evidence type="ECO:0000313" key="10">
    <source>
        <dbReference type="EMBL" id="OVA01347.1"/>
    </source>
</evidence>
<dbReference type="OrthoDB" id="1058301at2759"/>
<dbReference type="InterPro" id="IPR030395">
    <property type="entry name" value="GP_PDE_dom"/>
</dbReference>
<comment type="caution">
    <text evidence="10">The sequence shown here is derived from an EMBL/GenBank/DDBJ whole genome shotgun (WGS) entry which is preliminary data.</text>
</comment>
<dbReference type="STRING" id="56857.A0A200PSY3"/>
<evidence type="ECO:0000256" key="8">
    <source>
        <dbReference type="SAM" id="Phobius"/>
    </source>
</evidence>
<dbReference type="CDD" id="cd08603">
    <property type="entry name" value="GDPD_SHV3_repeat_1"/>
    <property type="match status" value="1"/>
</dbReference>
<reference evidence="10 11" key="1">
    <citation type="journal article" date="2017" name="Mol. Plant">
        <title>The Genome of Medicinal Plant Macleaya cordata Provides New Insights into Benzylisoquinoline Alkaloids Metabolism.</title>
        <authorList>
            <person name="Liu X."/>
            <person name="Liu Y."/>
            <person name="Huang P."/>
            <person name="Ma Y."/>
            <person name="Qing Z."/>
            <person name="Tang Q."/>
            <person name="Cao H."/>
            <person name="Cheng P."/>
            <person name="Zheng Y."/>
            <person name="Yuan Z."/>
            <person name="Zhou Y."/>
            <person name="Liu J."/>
            <person name="Tang Z."/>
            <person name="Zhuo Y."/>
            <person name="Zhang Y."/>
            <person name="Yu L."/>
            <person name="Huang J."/>
            <person name="Yang P."/>
            <person name="Peng Q."/>
            <person name="Zhang J."/>
            <person name="Jiang W."/>
            <person name="Zhang Z."/>
            <person name="Lin K."/>
            <person name="Ro D.K."/>
            <person name="Chen X."/>
            <person name="Xiong X."/>
            <person name="Shang Y."/>
            <person name="Huang S."/>
            <person name="Zeng J."/>
        </authorList>
    </citation>
    <scope>NUCLEOTIDE SEQUENCE [LARGE SCALE GENOMIC DNA]</scope>
    <source>
        <strain evidence="11">cv. BLH2017</strain>
        <tissue evidence="10">Root</tissue>
    </source>
</reference>
<protein>
    <recommendedName>
        <fullName evidence="1">glycerophosphodiester phosphodiesterase</fullName>
        <ecNumber evidence="1">3.1.4.46</ecNumber>
    </recommendedName>
</protein>
<feature type="domain" description="GP-PDE" evidence="9">
    <location>
        <begin position="7"/>
        <end position="306"/>
    </location>
</feature>
<keyword evidence="3" id="KW-0319">Glycerol metabolism</keyword>
<dbReference type="FunFam" id="3.20.20.190:FF:000013">
    <property type="entry name" value="Glycerophosphodiester phosphodiesterase GDPDL3"/>
    <property type="match status" value="1"/>
</dbReference>
<dbReference type="Pfam" id="PF03009">
    <property type="entry name" value="GDPD"/>
    <property type="match status" value="2"/>
</dbReference>
<feature type="region of interest" description="Disordered" evidence="7">
    <location>
        <begin position="686"/>
        <end position="706"/>
    </location>
</feature>
<dbReference type="AlphaFoldDB" id="A0A200PSY3"/>
<dbReference type="PANTHER" id="PTHR43620:SF44">
    <property type="entry name" value="GLYCEROPHOSPHODIESTER PHOSPHODIESTERASE GDPDL6-RELATED"/>
    <property type="match status" value="1"/>
</dbReference>
<evidence type="ECO:0000256" key="1">
    <source>
        <dbReference type="ARBA" id="ARBA00012247"/>
    </source>
</evidence>
<dbReference type="GO" id="GO:0006071">
    <property type="term" value="P:glycerol metabolic process"/>
    <property type="evidence" value="ECO:0007669"/>
    <property type="project" value="UniProtKB-KW"/>
</dbReference>
<evidence type="ECO:0000313" key="11">
    <source>
        <dbReference type="Proteomes" id="UP000195402"/>
    </source>
</evidence>
<evidence type="ECO:0000259" key="9">
    <source>
        <dbReference type="PROSITE" id="PS51704"/>
    </source>
</evidence>
<organism evidence="10 11">
    <name type="scientific">Macleaya cordata</name>
    <name type="common">Five-seeded plume-poppy</name>
    <name type="synonym">Bocconia cordata</name>
    <dbReference type="NCBI Taxonomy" id="56857"/>
    <lineage>
        <taxon>Eukaryota</taxon>
        <taxon>Viridiplantae</taxon>
        <taxon>Streptophyta</taxon>
        <taxon>Embryophyta</taxon>
        <taxon>Tracheophyta</taxon>
        <taxon>Spermatophyta</taxon>
        <taxon>Magnoliopsida</taxon>
        <taxon>Ranunculales</taxon>
        <taxon>Papaveraceae</taxon>
        <taxon>Papaveroideae</taxon>
        <taxon>Macleaya</taxon>
    </lineage>
</organism>
<evidence type="ECO:0000256" key="7">
    <source>
        <dbReference type="SAM" id="MobiDB-lite"/>
    </source>
</evidence>
<keyword evidence="11" id="KW-1185">Reference proteome</keyword>
<dbReference type="PROSITE" id="PS51704">
    <property type="entry name" value="GP_PDE"/>
    <property type="match status" value="2"/>
</dbReference>
<accession>A0A200PSY3</accession>
<comment type="catalytic activity">
    <reaction evidence="6">
        <text>a sn-glycero-3-phosphodiester + H2O = an alcohol + sn-glycerol 3-phosphate + H(+)</text>
        <dbReference type="Rhea" id="RHEA:12969"/>
        <dbReference type="ChEBI" id="CHEBI:15377"/>
        <dbReference type="ChEBI" id="CHEBI:15378"/>
        <dbReference type="ChEBI" id="CHEBI:30879"/>
        <dbReference type="ChEBI" id="CHEBI:57597"/>
        <dbReference type="ChEBI" id="CHEBI:83408"/>
        <dbReference type="EC" id="3.1.4.46"/>
    </reaction>
</comment>
<dbReference type="SUPFAM" id="SSF51695">
    <property type="entry name" value="PLC-like phosphodiesterases"/>
    <property type="match status" value="2"/>
</dbReference>
<keyword evidence="4" id="KW-0378">Hydrolase</keyword>
<proteinExistence type="predicted"/>
<dbReference type="GO" id="GO:0006629">
    <property type="term" value="P:lipid metabolic process"/>
    <property type="evidence" value="ECO:0007669"/>
    <property type="project" value="InterPro"/>
</dbReference>
<gene>
    <name evidence="10" type="ORF">BVC80_1797g34</name>
</gene>
<keyword evidence="8" id="KW-1133">Transmembrane helix</keyword>
<evidence type="ECO:0000256" key="4">
    <source>
        <dbReference type="ARBA" id="ARBA00022801"/>
    </source>
</evidence>
<dbReference type="InterPro" id="IPR017946">
    <property type="entry name" value="PLC-like_Pdiesterase_TIM-brl"/>
</dbReference>
<dbReference type="GO" id="GO:0008889">
    <property type="term" value="F:glycerophosphodiester phosphodiesterase activity"/>
    <property type="evidence" value="ECO:0007669"/>
    <property type="project" value="UniProtKB-EC"/>
</dbReference>
<dbReference type="EMBL" id="MVGT01004128">
    <property type="protein sequence ID" value="OVA01347.1"/>
    <property type="molecule type" value="Genomic_DNA"/>
</dbReference>
<dbReference type="Gene3D" id="3.20.20.190">
    <property type="entry name" value="Phosphatidylinositol (PI) phosphodiesterase"/>
    <property type="match status" value="2"/>
</dbReference>
<dbReference type="InParanoid" id="A0A200PSY3"/>
<keyword evidence="8" id="KW-0812">Transmembrane</keyword>
<name>A0A200PSY3_MACCD</name>
<evidence type="ECO:0000256" key="3">
    <source>
        <dbReference type="ARBA" id="ARBA00022798"/>
    </source>
</evidence>
<dbReference type="Proteomes" id="UP000195402">
    <property type="component" value="Unassembled WGS sequence"/>
</dbReference>
<evidence type="ECO:0000256" key="2">
    <source>
        <dbReference type="ARBA" id="ARBA00022729"/>
    </source>
</evidence>
<sequence length="730" mass="79108">MFAGESPVVIARGGLSGLFPDSSSYAYEVAKSSSLNNLIVFCDLQLTKDGVGICQTEIRLDNCTNIAGVYPKGQKTYNINGENVRGWFAVDFMSKQLFDGVALSQNILSRPSLYDDMLPFLALEDVTGLRAPQIWLNVQYDMFYKQRNVNVRSYIQKAIRTNPINYISSPEIDFLKSLSGVVNKDRTKLIFRFLAADAIEPTTKQKYGSILENLSLIKSFASGILVPKNYIWPVNADNYLEAHTSLVADAHSQGLEVYASGFANDMPGSFNYSYDPTAEYLQFIDNSEFAVDGFLTDFPPTASEAIGELLLFLKELFFVRKAYFQGKTLVISHNGASGVFAPCTDLAYQQAVDDGADIIDCSVQMTKDGLAFCADSADLAGSTTAMTTFMTKATTVPEIQPKNGIFSFDLTWSEIQSLKPQLTSQTGENGLPRNPANRNKGKLILLSEFLDFAKAKAVSGVMITIKNAAFLASKKGFSLPDVVSSALANATLDKQSTQQVLIQSDDTSVLSKFKNVPTFKKVLIIDEIIGEVPQQSLDEIKKFAVDAVNVRRPSLVKTLASFTSVFTDVVDKMHSANISVYVSTLMNEYTAIAFDLYSDPISEISLYVTGFEVEGLITDNPSTASAFMRSPCANPTDNAPYAIIAPQPSEMLNLAAAEAVPPAEPPAPVLKPADVVDPPLPPVANADAVKNPTAAGPAGTPGKSSQPANVANFGLCLVSIITVMVLNFLY</sequence>
<keyword evidence="8" id="KW-0472">Membrane</keyword>
<dbReference type="OMA" id="GFDYWAD"/>
<feature type="domain" description="GP-PDE" evidence="9">
    <location>
        <begin position="328"/>
        <end position="628"/>
    </location>
</feature>
<feature type="transmembrane region" description="Helical" evidence="8">
    <location>
        <begin position="710"/>
        <end position="729"/>
    </location>
</feature>
<dbReference type="EC" id="3.1.4.46" evidence="1"/>
<keyword evidence="5" id="KW-0325">Glycoprotein</keyword>
<evidence type="ECO:0000256" key="6">
    <source>
        <dbReference type="ARBA" id="ARBA00047512"/>
    </source>
</evidence>
<evidence type="ECO:0000256" key="5">
    <source>
        <dbReference type="ARBA" id="ARBA00023180"/>
    </source>
</evidence>
<dbReference type="FunFam" id="3.20.20.190:FF:000011">
    <property type="entry name" value="Glycerophosphodiester phosphodiesterase GDPDL3"/>
    <property type="match status" value="1"/>
</dbReference>